<evidence type="ECO:0000256" key="5">
    <source>
        <dbReference type="SAM" id="Phobius"/>
    </source>
</evidence>
<feature type="transmembrane region" description="Helical" evidence="5">
    <location>
        <begin position="305"/>
        <end position="323"/>
    </location>
</feature>
<dbReference type="GO" id="GO:0005886">
    <property type="term" value="C:plasma membrane"/>
    <property type="evidence" value="ECO:0007669"/>
    <property type="project" value="TreeGrafter"/>
</dbReference>
<comment type="caution">
    <text evidence="7">The sequence shown here is derived from an EMBL/GenBank/DDBJ whole genome shotgun (WGS) entry which is preliminary data.</text>
</comment>
<sequence length="325" mass="35410">MPEIWHLEKRFDMTPYYLLLLGLFILLLGGKLLVDGASSIALKLGMSTGLIGLTVVAFGTSAPELLVSLNAALKGNSDISIGNVVGSNIANIGLVLGLSGIFYPILIRKENIRFDYSVMILVSIVFYLLSLDNKISLWDGIILFGGFILFNGYLFRNLGVGLTGETRLVEEEIEQVKNYGWLISLALFFGGVIGLYFGSELLVENAVLISKEFGVSERVIGITIIAIGTSLPELITSIIAALSKRTDLALGNIIGSNIMNILSIIGITAIVRPIGVSEAFIQSDYLWMLGISILLFPLMRSKMRISKVEGSILLLAYLSYLYFLL</sequence>
<evidence type="ECO:0000256" key="4">
    <source>
        <dbReference type="ARBA" id="ARBA00023136"/>
    </source>
</evidence>
<dbReference type="PANTHER" id="PTHR10846:SF8">
    <property type="entry name" value="INNER MEMBRANE PROTEIN YRBG"/>
    <property type="match status" value="1"/>
</dbReference>
<name>A0A326RQ70_9BACT</name>
<dbReference type="Proteomes" id="UP000248917">
    <property type="component" value="Unassembled WGS sequence"/>
</dbReference>
<feature type="transmembrane region" description="Helical" evidence="5">
    <location>
        <begin position="89"/>
        <end position="107"/>
    </location>
</feature>
<keyword evidence="2 5" id="KW-0812">Transmembrane</keyword>
<dbReference type="InterPro" id="IPR044880">
    <property type="entry name" value="NCX_ion-bd_dom_sf"/>
</dbReference>
<evidence type="ECO:0000256" key="2">
    <source>
        <dbReference type="ARBA" id="ARBA00022692"/>
    </source>
</evidence>
<dbReference type="InterPro" id="IPR004481">
    <property type="entry name" value="K/Na/Ca-exchanger"/>
</dbReference>
<dbReference type="Pfam" id="PF01699">
    <property type="entry name" value="Na_Ca_ex"/>
    <property type="match status" value="2"/>
</dbReference>
<dbReference type="Gene3D" id="1.20.1420.30">
    <property type="entry name" value="NCX, central ion-binding region"/>
    <property type="match status" value="1"/>
</dbReference>
<feature type="transmembrane region" description="Helical" evidence="5">
    <location>
        <begin position="219"/>
        <end position="242"/>
    </location>
</feature>
<dbReference type="NCBIfam" id="TIGR00367">
    <property type="entry name" value="calcium/sodium antiporter"/>
    <property type="match status" value="1"/>
</dbReference>
<evidence type="ECO:0000256" key="1">
    <source>
        <dbReference type="ARBA" id="ARBA00004141"/>
    </source>
</evidence>
<comment type="subcellular location">
    <subcellularLocation>
        <location evidence="1">Membrane</location>
        <topology evidence="1">Multi-pass membrane protein</topology>
    </subcellularLocation>
</comment>
<feature type="transmembrane region" description="Helical" evidence="5">
    <location>
        <begin position="16"/>
        <end position="34"/>
    </location>
</feature>
<accession>A0A326RQ70</accession>
<evidence type="ECO:0000256" key="3">
    <source>
        <dbReference type="ARBA" id="ARBA00022989"/>
    </source>
</evidence>
<dbReference type="InterPro" id="IPR004837">
    <property type="entry name" value="NaCa_Exmemb"/>
</dbReference>
<dbReference type="PANTHER" id="PTHR10846">
    <property type="entry name" value="SODIUM/POTASSIUM/CALCIUM EXCHANGER"/>
    <property type="match status" value="1"/>
</dbReference>
<keyword evidence="4 5" id="KW-0472">Membrane</keyword>
<keyword evidence="8" id="KW-1185">Reference proteome</keyword>
<reference evidence="7 8" key="1">
    <citation type="submission" date="2018-06" db="EMBL/GenBank/DDBJ databases">
        <title>Genomic Encyclopedia of Archaeal and Bacterial Type Strains, Phase II (KMG-II): from individual species to whole genera.</title>
        <authorList>
            <person name="Goeker M."/>
        </authorList>
    </citation>
    <scope>NUCLEOTIDE SEQUENCE [LARGE SCALE GENOMIC DNA]</scope>
    <source>
        <strain evidence="7 8">T4</strain>
    </source>
</reference>
<dbReference type="GO" id="GO:0006874">
    <property type="term" value="P:intracellular calcium ion homeostasis"/>
    <property type="evidence" value="ECO:0007669"/>
    <property type="project" value="TreeGrafter"/>
</dbReference>
<feature type="transmembrane region" description="Helical" evidence="5">
    <location>
        <begin position="179"/>
        <end position="199"/>
    </location>
</feature>
<gene>
    <name evidence="7" type="ORF">CLV31_108159</name>
</gene>
<feature type="transmembrane region" description="Helical" evidence="5">
    <location>
        <begin position="280"/>
        <end position="298"/>
    </location>
</feature>
<dbReference type="Gene3D" id="6.10.280.80">
    <property type="entry name" value="NCX, peripheral helical region"/>
    <property type="match status" value="1"/>
</dbReference>
<evidence type="ECO:0000313" key="7">
    <source>
        <dbReference type="EMBL" id="PZV82959.1"/>
    </source>
</evidence>
<dbReference type="GO" id="GO:0008273">
    <property type="term" value="F:calcium, potassium:sodium antiporter activity"/>
    <property type="evidence" value="ECO:0007669"/>
    <property type="project" value="TreeGrafter"/>
</dbReference>
<feature type="transmembrane region" description="Helical" evidence="5">
    <location>
        <begin position="254"/>
        <end position="274"/>
    </location>
</feature>
<feature type="transmembrane region" description="Helical" evidence="5">
    <location>
        <begin position="46"/>
        <end position="69"/>
    </location>
</feature>
<dbReference type="GO" id="GO:0005262">
    <property type="term" value="F:calcium channel activity"/>
    <property type="evidence" value="ECO:0007669"/>
    <property type="project" value="TreeGrafter"/>
</dbReference>
<protein>
    <submittedName>
        <fullName evidence="7">Cation:H+ antiporter</fullName>
    </submittedName>
</protein>
<organism evidence="7 8">
    <name type="scientific">Algoriphagus aquaeductus</name>
    <dbReference type="NCBI Taxonomy" id="475299"/>
    <lineage>
        <taxon>Bacteria</taxon>
        <taxon>Pseudomonadati</taxon>
        <taxon>Bacteroidota</taxon>
        <taxon>Cytophagia</taxon>
        <taxon>Cytophagales</taxon>
        <taxon>Cyclobacteriaceae</taxon>
        <taxon>Algoriphagus</taxon>
    </lineage>
</organism>
<dbReference type="EMBL" id="QKTX01000008">
    <property type="protein sequence ID" value="PZV82959.1"/>
    <property type="molecule type" value="Genomic_DNA"/>
</dbReference>
<evidence type="ECO:0000313" key="8">
    <source>
        <dbReference type="Proteomes" id="UP000248917"/>
    </source>
</evidence>
<feature type="transmembrane region" description="Helical" evidence="5">
    <location>
        <begin position="114"/>
        <end position="131"/>
    </location>
</feature>
<feature type="domain" description="Sodium/calcium exchanger membrane region" evidence="6">
    <location>
        <begin position="16"/>
        <end position="154"/>
    </location>
</feature>
<evidence type="ECO:0000259" key="6">
    <source>
        <dbReference type="Pfam" id="PF01699"/>
    </source>
</evidence>
<feature type="transmembrane region" description="Helical" evidence="5">
    <location>
        <begin position="137"/>
        <end position="158"/>
    </location>
</feature>
<keyword evidence="3 5" id="KW-1133">Transmembrane helix</keyword>
<feature type="domain" description="Sodium/calcium exchanger membrane region" evidence="6">
    <location>
        <begin position="184"/>
        <end position="324"/>
    </location>
</feature>
<proteinExistence type="predicted"/>
<dbReference type="AlphaFoldDB" id="A0A326RQ70"/>